<keyword evidence="6 7" id="KW-0472">Membrane</keyword>
<evidence type="ECO:0000313" key="9">
    <source>
        <dbReference type="Proteomes" id="UP000031197"/>
    </source>
</evidence>
<feature type="transmembrane region" description="Helical" evidence="7">
    <location>
        <begin position="60"/>
        <end position="79"/>
    </location>
</feature>
<keyword evidence="4 7" id="KW-0812">Transmembrane</keyword>
<dbReference type="AlphaFoldDB" id="A0A0B3Z1B1"/>
<organism evidence="8 9">
    <name type="scientific">Alteromonas marina</name>
    <dbReference type="NCBI Taxonomy" id="203795"/>
    <lineage>
        <taxon>Bacteria</taxon>
        <taxon>Pseudomonadati</taxon>
        <taxon>Pseudomonadota</taxon>
        <taxon>Gammaproteobacteria</taxon>
        <taxon>Alteromonadales</taxon>
        <taxon>Alteromonadaceae</taxon>
        <taxon>Alteromonas/Salinimonas group</taxon>
        <taxon>Alteromonas</taxon>
    </lineage>
</organism>
<evidence type="ECO:0000256" key="5">
    <source>
        <dbReference type="ARBA" id="ARBA00022989"/>
    </source>
</evidence>
<comment type="similarity">
    <text evidence="2">Belongs to the UPF0324 family.</text>
</comment>
<feature type="transmembrane region" description="Helical" evidence="7">
    <location>
        <begin position="151"/>
        <end position="171"/>
    </location>
</feature>
<gene>
    <name evidence="8" type="ORF">RJ41_13585</name>
</gene>
<feature type="transmembrane region" description="Helical" evidence="7">
    <location>
        <begin position="311"/>
        <end position="330"/>
    </location>
</feature>
<accession>A0A0B3Z1B1</accession>
<keyword evidence="9" id="KW-1185">Reference proteome</keyword>
<feature type="transmembrane region" description="Helical" evidence="7">
    <location>
        <begin position="85"/>
        <end position="105"/>
    </location>
</feature>
<feature type="transmembrane region" description="Helical" evidence="7">
    <location>
        <begin position="216"/>
        <end position="239"/>
    </location>
</feature>
<evidence type="ECO:0000256" key="7">
    <source>
        <dbReference type="SAM" id="Phobius"/>
    </source>
</evidence>
<dbReference type="OrthoDB" id="9805703at2"/>
<proteinExistence type="inferred from homology"/>
<sequence length="331" mass="34963">MNIRYQAILPGVSVSVITGLAALFLSDHYGSPAMLFALLIGMAVSFLYRADSPSTEGIDFCASTLLRTGVVLLGLRLALEDLTALGWDTLGLLCFAVLTTILLGIGLAKILGLKGQLGALTGGAVAICGASAALAISTILPKDQHHERDTLVTVIGVTAMSTIAMVLYPIIAVQLNLSDSEAGIFLGGTIHDVAQVVGAGYSISQEVGDMATLTKLVRVAMLVPVVMIMVLVVAKTLSVGIKSRRTNSPKIPLFLVGFVMMMLLNSFFVLPESVVEMGSQISRFFLIVSIAAIGMKSNLGQLINVGVRPIIMIFAETLWLALIILGYLHFS</sequence>
<keyword evidence="3" id="KW-1003">Cell membrane</keyword>
<dbReference type="PANTHER" id="PTHR30106:SF2">
    <property type="entry name" value="UPF0324 INNER MEMBRANE PROTEIN YEIH"/>
    <property type="match status" value="1"/>
</dbReference>
<evidence type="ECO:0000256" key="1">
    <source>
        <dbReference type="ARBA" id="ARBA00004651"/>
    </source>
</evidence>
<feature type="transmembrane region" description="Helical" evidence="7">
    <location>
        <begin position="31"/>
        <end position="48"/>
    </location>
</feature>
<keyword evidence="5 7" id="KW-1133">Transmembrane helix</keyword>
<dbReference type="GO" id="GO:0005886">
    <property type="term" value="C:plasma membrane"/>
    <property type="evidence" value="ECO:0007669"/>
    <property type="project" value="UniProtKB-SubCell"/>
</dbReference>
<dbReference type="EMBL" id="JWLW01000023">
    <property type="protein sequence ID" value="KHT50805.1"/>
    <property type="molecule type" value="Genomic_DNA"/>
</dbReference>
<dbReference type="Pfam" id="PF03601">
    <property type="entry name" value="Cons_hypoth698"/>
    <property type="match status" value="1"/>
</dbReference>
<evidence type="ECO:0000256" key="4">
    <source>
        <dbReference type="ARBA" id="ARBA00022692"/>
    </source>
</evidence>
<feature type="transmembrane region" description="Helical" evidence="7">
    <location>
        <begin position="281"/>
        <end position="299"/>
    </location>
</feature>
<name>A0A0B3Z1B1_9ALTE</name>
<dbReference type="RefSeq" id="WP_039221746.1">
    <property type="nucleotide sequence ID" value="NZ_JWLW01000023.1"/>
</dbReference>
<feature type="transmembrane region" description="Helical" evidence="7">
    <location>
        <begin position="117"/>
        <end position="139"/>
    </location>
</feature>
<evidence type="ECO:0000313" key="8">
    <source>
        <dbReference type="EMBL" id="KHT50805.1"/>
    </source>
</evidence>
<comment type="caution">
    <text evidence="8">The sequence shown here is derived from an EMBL/GenBank/DDBJ whole genome shotgun (WGS) entry which is preliminary data.</text>
</comment>
<evidence type="ECO:0000256" key="6">
    <source>
        <dbReference type="ARBA" id="ARBA00023136"/>
    </source>
</evidence>
<evidence type="ECO:0000256" key="3">
    <source>
        <dbReference type="ARBA" id="ARBA00022475"/>
    </source>
</evidence>
<feature type="transmembrane region" description="Helical" evidence="7">
    <location>
        <begin position="251"/>
        <end position="269"/>
    </location>
</feature>
<feature type="transmembrane region" description="Helical" evidence="7">
    <location>
        <begin position="7"/>
        <end position="25"/>
    </location>
</feature>
<reference evidence="8 9" key="1">
    <citation type="submission" date="2014-12" db="EMBL/GenBank/DDBJ databases">
        <title>Genome sequencing of Alteromonas marina AD001.</title>
        <authorList>
            <person name="Adrian T.G.S."/>
            <person name="Chan K.G."/>
        </authorList>
    </citation>
    <scope>NUCLEOTIDE SEQUENCE [LARGE SCALE GENOMIC DNA]</scope>
    <source>
        <strain evidence="8 9">AD001</strain>
    </source>
</reference>
<evidence type="ECO:0000256" key="2">
    <source>
        <dbReference type="ARBA" id="ARBA00007977"/>
    </source>
</evidence>
<dbReference type="Proteomes" id="UP000031197">
    <property type="component" value="Unassembled WGS sequence"/>
</dbReference>
<comment type="subcellular location">
    <subcellularLocation>
        <location evidence="1">Cell membrane</location>
        <topology evidence="1">Multi-pass membrane protein</topology>
    </subcellularLocation>
</comment>
<dbReference type="InterPro" id="IPR018383">
    <property type="entry name" value="UPF0324_pro"/>
</dbReference>
<dbReference type="PANTHER" id="PTHR30106">
    <property type="entry name" value="INNER MEMBRANE PROTEIN YEIH-RELATED"/>
    <property type="match status" value="1"/>
</dbReference>
<protein>
    <submittedName>
        <fullName evidence="8">Membrane protein</fullName>
    </submittedName>
</protein>